<proteinExistence type="predicted"/>
<dbReference type="Gene3D" id="3.90.1140.10">
    <property type="entry name" value="Cyclic phosphodiesterase"/>
    <property type="match status" value="1"/>
</dbReference>
<dbReference type="PANTHER" id="PTHR40037:SF1">
    <property type="entry name" value="PHOSPHOESTERASE SAOUHSC_00951-RELATED"/>
    <property type="match status" value="1"/>
</dbReference>
<dbReference type="InterPro" id="IPR009097">
    <property type="entry name" value="Cyclic_Pdiesterase"/>
</dbReference>
<reference evidence="1 2" key="1">
    <citation type="submission" date="2020-08" db="EMBL/GenBank/DDBJ databases">
        <title>Clostridia isolated from Swiss meat.</title>
        <authorList>
            <person name="Wambui J."/>
            <person name="Stevens M.J.A."/>
            <person name="Stephan R."/>
        </authorList>
    </citation>
    <scope>NUCLEOTIDE SEQUENCE [LARGE SCALE GENOMIC DNA]</scope>
    <source>
        <strain evidence="1 2">CM001</strain>
    </source>
</reference>
<evidence type="ECO:0000313" key="2">
    <source>
        <dbReference type="Proteomes" id="UP000585258"/>
    </source>
</evidence>
<dbReference type="RefSeq" id="WP_185164585.1">
    <property type="nucleotide sequence ID" value="NZ_JACKWY010000005.1"/>
</dbReference>
<dbReference type="SUPFAM" id="SSF55144">
    <property type="entry name" value="LigT-like"/>
    <property type="match status" value="1"/>
</dbReference>
<dbReference type="AlphaFoldDB" id="A0A7X0SCQ2"/>
<comment type="caution">
    <text evidence="1">The sequence shown here is derived from an EMBL/GenBank/DDBJ whole genome shotgun (WGS) entry which is preliminary data.</text>
</comment>
<dbReference type="InterPro" id="IPR050580">
    <property type="entry name" value="2H_phosphoesterase_YjcG-like"/>
</dbReference>
<organism evidence="1 2">
    <name type="scientific">Clostridium gasigenes</name>
    <dbReference type="NCBI Taxonomy" id="94869"/>
    <lineage>
        <taxon>Bacteria</taxon>
        <taxon>Bacillati</taxon>
        <taxon>Bacillota</taxon>
        <taxon>Clostridia</taxon>
        <taxon>Eubacteriales</taxon>
        <taxon>Clostridiaceae</taxon>
        <taxon>Clostridium</taxon>
    </lineage>
</organism>
<dbReference type="Proteomes" id="UP000585258">
    <property type="component" value="Unassembled WGS sequence"/>
</dbReference>
<gene>
    <name evidence="1" type="ORF">H7E68_11010</name>
</gene>
<sequence>MLKRCIMIFPKFENLEIINKVRDQHDPLANHVRPHITLVFPFDSDIKTISLKEHISSVLSDFAPFEIILSEITPTDSFGKYLFLNIQSGNDEIIQLHKRLYTGILESYYPEWLKANKFLPHMTVGCFDNEEKFKIAINDTKNIVDSFKTTVNEISVEIIDINGDSIIELNIPLK</sequence>
<dbReference type="EMBL" id="JACKWY010000005">
    <property type="protein sequence ID" value="MBB6715258.1"/>
    <property type="molecule type" value="Genomic_DNA"/>
</dbReference>
<name>A0A7X0SCQ2_9CLOT</name>
<keyword evidence="1" id="KW-0436">Ligase</keyword>
<dbReference type="GO" id="GO:0016874">
    <property type="term" value="F:ligase activity"/>
    <property type="evidence" value="ECO:0007669"/>
    <property type="project" value="UniProtKB-KW"/>
</dbReference>
<accession>A0A7X0SCQ2</accession>
<dbReference type="Pfam" id="PF13563">
    <property type="entry name" value="2_5_RNA_ligase2"/>
    <property type="match status" value="1"/>
</dbReference>
<protein>
    <submittedName>
        <fullName evidence="1">2'-5' RNA ligase family protein</fullName>
    </submittedName>
</protein>
<evidence type="ECO:0000313" key="1">
    <source>
        <dbReference type="EMBL" id="MBB6715258.1"/>
    </source>
</evidence>
<dbReference type="PANTHER" id="PTHR40037">
    <property type="entry name" value="PHOSPHOESTERASE YJCG-RELATED"/>
    <property type="match status" value="1"/>
</dbReference>